<feature type="domain" description="TF-B3" evidence="6">
    <location>
        <begin position="234"/>
        <end position="332"/>
    </location>
</feature>
<organism evidence="7 8">
    <name type="scientific">Lupinus albus</name>
    <name type="common">White lupine</name>
    <name type="synonym">Lupinus termis</name>
    <dbReference type="NCBI Taxonomy" id="3870"/>
    <lineage>
        <taxon>Eukaryota</taxon>
        <taxon>Viridiplantae</taxon>
        <taxon>Streptophyta</taxon>
        <taxon>Embryophyta</taxon>
        <taxon>Tracheophyta</taxon>
        <taxon>Spermatophyta</taxon>
        <taxon>Magnoliopsida</taxon>
        <taxon>eudicotyledons</taxon>
        <taxon>Gunneridae</taxon>
        <taxon>Pentapetalae</taxon>
        <taxon>rosids</taxon>
        <taxon>fabids</taxon>
        <taxon>Fabales</taxon>
        <taxon>Fabaceae</taxon>
        <taxon>Papilionoideae</taxon>
        <taxon>50 kb inversion clade</taxon>
        <taxon>genistoids sensu lato</taxon>
        <taxon>core genistoids</taxon>
        <taxon>Genisteae</taxon>
        <taxon>Lupinus</taxon>
    </lineage>
</organism>
<dbReference type="EMBL" id="WOCE01000016">
    <property type="protein sequence ID" value="KAE9597110.1"/>
    <property type="molecule type" value="Genomic_DNA"/>
</dbReference>
<dbReference type="SMART" id="SM01019">
    <property type="entry name" value="B3"/>
    <property type="match status" value="2"/>
</dbReference>
<dbReference type="Proteomes" id="UP000447434">
    <property type="component" value="Chromosome 16"/>
</dbReference>
<keyword evidence="8" id="KW-1185">Reference proteome</keyword>
<protein>
    <submittedName>
        <fullName evidence="7">Putative transcription factor B3-Domain family</fullName>
    </submittedName>
</protein>
<comment type="caution">
    <text evidence="7">The sequence shown here is derived from an EMBL/GenBank/DDBJ whole genome shotgun (WGS) entry which is preliminary data.</text>
</comment>
<dbReference type="PANTHER" id="PTHR31920">
    <property type="entry name" value="B3 DOMAIN-CONTAINING"/>
    <property type="match status" value="1"/>
</dbReference>
<feature type="domain" description="TF-B3" evidence="6">
    <location>
        <begin position="29"/>
        <end position="122"/>
    </location>
</feature>
<dbReference type="Gene3D" id="2.40.330.10">
    <property type="entry name" value="DNA-binding pseudobarrel domain"/>
    <property type="match status" value="2"/>
</dbReference>
<dbReference type="InterPro" id="IPR015300">
    <property type="entry name" value="DNA-bd_pseudobarrel_sf"/>
</dbReference>
<evidence type="ECO:0000313" key="8">
    <source>
        <dbReference type="Proteomes" id="UP000447434"/>
    </source>
</evidence>
<evidence type="ECO:0000256" key="3">
    <source>
        <dbReference type="ARBA" id="ARBA00023125"/>
    </source>
</evidence>
<evidence type="ECO:0000256" key="5">
    <source>
        <dbReference type="ARBA" id="ARBA00023242"/>
    </source>
</evidence>
<dbReference type="GO" id="GO:0003677">
    <property type="term" value="F:DNA binding"/>
    <property type="evidence" value="ECO:0007669"/>
    <property type="project" value="UniProtKB-KW"/>
</dbReference>
<dbReference type="CDD" id="cd10017">
    <property type="entry name" value="B3_DNA"/>
    <property type="match status" value="2"/>
</dbReference>
<dbReference type="InterPro" id="IPR050655">
    <property type="entry name" value="Plant_B3_domain"/>
</dbReference>
<gene>
    <name evidence="7" type="ORF">Lalb_Chr16g0383161</name>
</gene>
<proteinExistence type="predicted"/>
<evidence type="ECO:0000313" key="7">
    <source>
        <dbReference type="EMBL" id="KAE9597110.1"/>
    </source>
</evidence>
<keyword evidence="5" id="KW-0539">Nucleus</keyword>
<evidence type="ECO:0000256" key="1">
    <source>
        <dbReference type="ARBA" id="ARBA00004123"/>
    </source>
</evidence>
<evidence type="ECO:0000256" key="2">
    <source>
        <dbReference type="ARBA" id="ARBA00023015"/>
    </source>
</evidence>
<dbReference type="PANTHER" id="PTHR31920:SF108">
    <property type="entry name" value="B3 DOMAIN-CONTAINING TRANSCRIPTION FACTOR VRN1-LIKE"/>
    <property type="match status" value="1"/>
</dbReference>
<dbReference type="OrthoDB" id="623918at2759"/>
<evidence type="ECO:0000256" key="4">
    <source>
        <dbReference type="ARBA" id="ARBA00023163"/>
    </source>
</evidence>
<keyword evidence="3" id="KW-0238">DNA-binding</keyword>
<comment type="subcellular location">
    <subcellularLocation>
        <location evidence="1">Nucleus</location>
    </subcellularLocation>
</comment>
<accession>A0A6A4P5Z4</accession>
<dbReference type="GO" id="GO:0005634">
    <property type="term" value="C:nucleus"/>
    <property type="evidence" value="ECO:0007669"/>
    <property type="project" value="UniProtKB-SubCell"/>
</dbReference>
<dbReference type="PROSITE" id="PS50863">
    <property type="entry name" value="B3"/>
    <property type="match status" value="2"/>
</dbReference>
<keyword evidence="2" id="KW-0805">Transcription regulation</keyword>
<dbReference type="AlphaFoldDB" id="A0A6A4P5Z4"/>
<evidence type="ECO:0000259" key="6">
    <source>
        <dbReference type="PROSITE" id="PS50863"/>
    </source>
</evidence>
<keyword evidence="4" id="KW-0804">Transcription</keyword>
<reference evidence="8" key="1">
    <citation type="journal article" date="2020" name="Nat. Commun.">
        <title>Genome sequence of the cluster root forming white lupin.</title>
        <authorList>
            <person name="Hufnagel B."/>
            <person name="Marques A."/>
            <person name="Soriano A."/>
            <person name="Marques L."/>
            <person name="Divol F."/>
            <person name="Doumas P."/>
            <person name="Sallet E."/>
            <person name="Mancinotti D."/>
            <person name="Carrere S."/>
            <person name="Marande W."/>
            <person name="Arribat S."/>
            <person name="Keller J."/>
            <person name="Huneau C."/>
            <person name="Blein T."/>
            <person name="Aime D."/>
            <person name="Laguerre M."/>
            <person name="Taylor J."/>
            <person name="Schubert V."/>
            <person name="Nelson M."/>
            <person name="Geu-Flores F."/>
            <person name="Crespi M."/>
            <person name="Gallardo-Guerrero K."/>
            <person name="Delaux P.-M."/>
            <person name="Salse J."/>
            <person name="Berges H."/>
            <person name="Guyot R."/>
            <person name="Gouzy J."/>
            <person name="Peret B."/>
        </authorList>
    </citation>
    <scope>NUCLEOTIDE SEQUENCE [LARGE SCALE GENOMIC DNA]</scope>
    <source>
        <strain evidence="8">cv. Amiga</strain>
    </source>
</reference>
<dbReference type="InterPro" id="IPR003340">
    <property type="entry name" value="B3_DNA-bd"/>
</dbReference>
<dbReference type="Pfam" id="PF02362">
    <property type="entry name" value="B3"/>
    <property type="match status" value="2"/>
</dbReference>
<name>A0A6A4P5Z4_LUPAL</name>
<sequence>MSSQVRDQQNHNLHFFKVILERNIRYGDHFFYTIFLFLSLSACKRVPKDFVKRCWQDITNPVFLRLPNGTENKVYWTRKNGDVWFSNGWKEFAQYLSLEVSQFLVFRYEGKSLFHVIIFGKRALEIKYPPPEDEEVSNDSDHSLKIVDDFDIINCKRHKSPKPFSQAPKKMKTNPKEEHEYYSSHAKTRLEKWKSHNAVVNNTKNIGGRSRDLNERINAFHKKVKQNFYSENCWFTSKLQKSYFQRDLLVIPKKFARTNLHMKEGETTLCFMKDGKGRTWDVMIKHYSGNIQTAFVGGWINFLKDTNLKIGDVCVFVLNKCKKVSFYVLNFPFEDDSSLQHFAGNSKYQYISL</sequence>
<dbReference type="SUPFAM" id="SSF101936">
    <property type="entry name" value="DNA-binding pseudobarrel domain"/>
    <property type="match status" value="2"/>
</dbReference>